<accession>A0ABS5QCJ0</accession>
<feature type="chain" id="PRO_5047172954" evidence="2">
    <location>
        <begin position="21"/>
        <end position="317"/>
    </location>
</feature>
<dbReference type="PANTHER" id="PTHR42928:SF5">
    <property type="entry name" value="BLR1237 PROTEIN"/>
    <property type="match status" value="1"/>
</dbReference>
<dbReference type="PIRSF" id="PIRSF017082">
    <property type="entry name" value="YflP"/>
    <property type="match status" value="1"/>
</dbReference>
<feature type="signal peptide" evidence="2">
    <location>
        <begin position="1"/>
        <end position="20"/>
    </location>
</feature>
<organism evidence="3 4">
    <name type="scientific">Roseococcus pinisoli</name>
    <dbReference type="NCBI Taxonomy" id="2835040"/>
    <lineage>
        <taxon>Bacteria</taxon>
        <taxon>Pseudomonadati</taxon>
        <taxon>Pseudomonadota</taxon>
        <taxon>Alphaproteobacteria</taxon>
        <taxon>Acetobacterales</taxon>
        <taxon>Roseomonadaceae</taxon>
        <taxon>Roseococcus</taxon>
    </lineage>
</organism>
<dbReference type="Gene3D" id="3.40.190.150">
    <property type="entry name" value="Bordetella uptake gene, domain 1"/>
    <property type="match status" value="1"/>
</dbReference>
<evidence type="ECO:0000313" key="4">
    <source>
        <dbReference type="Proteomes" id="UP000766336"/>
    </source>
</evidence>
<dbReference type="PANTHER" id="PTHR42928">
    <property type="entry name" value="TRICARBOXYLATE-BINDING PROTEIN"/>
    <property type="match status" value="1"/>
</dbReference>
<reference evidence="3 4" key="1">
    <citation type="submission" date="2021-05" db="EMBL/GenBank/DDBJ databases">
        <title>Roseococcus sp. XZZS9, whole genome shotgun sequencing project.</title>
        <authorList>
            <person name="Zhao G."/>
            <person name="Shen L."/>
        </authorList>
    </citation>
    <scope>NUCLEOTIDE SEQUENCE [LARGE SCALE GENOMIC DNA]</scope>
    <source>
        <strain evidence="3 4">XZZS9</strain>
    </source>
</reference>
<dbReference type="InterPro" id="IPR005064">
    <property type="entry name" value="BUG"/>
</dbReference>
<dbReference type="CDD" id="cd07012">
    <property type="entry name" value="PBP2_Bug_TTT"/>
    <property type="match status" value="1"/>
</dbReference>
<dbReference type="InterPro" id="IPR042100">
    <property type="entry name" value="Bug_dom1"/>
</dbReference>
<protein>
    <submittedName>
        <fullName evidence="3">Tripartite tricarboxylate transporter substrate binding protein</fullName>
    </submittedName>
</protein>
<evidence type="ECO:0000256" key="1">
    <source>
        <dbReference type="ARBA" id="ARBA00006987"/>
    </source>
</evidence>
<keyword evidence="2" id="KW-0732">Signal</keyword>
<dbReference type="SUPFAM" id="SSF53850">
    <property type="entry name" value="Periplasmic binding protein-like II"/>
    <property type="match status" value="1"/>
</dbReference>
<proteinExistence type="inferred from homology"/>
<dbReference type="Gene3D" id="3.40.190.10">
    <property type="entry name" value="Periplasmic binding protein-like II"/>
    <property type="match status" value="1"/>
</dbReference>
<name>A0ABS5QCJ0_9PROT</name>
<keyword evidence="4" id="KW-1185">Reference proteome</keyword>
<gene>
    <name evidence="3" type="ORF">KHU32_05170</name>
</gene>
<dbReference type="RefSeq" id="WP_213668944.1">
    <property type="nucleotide sequence ID" value="NZ_JAHCDA010000001.1"/>
</dbReference>
<dbReference type="Proteomes" id="UP000766336">
    <property type="component" value="Unassembled WGS sequence"/>
</dbReference>
<evidence type="ECO:0000256" key="2">
    <source>
        <dbReference type="SAM" id="SignalP"/>
    </source>
</evidence>
<comment type="caution">
    <text evidence="3">The sequence shown here is derived from an EMBL/GenBank/DDBJ whole genome shotgun (WGS) entry which is preliminary data.</text>
</comment>
<sequence length="317" mass="33400">MKRLALTLLAMVLSAAPALAEFPDRPPRIVVGQAAGGSSDIISRMVAEAISGELGQRVVVENRPGVNGAIGAEFVARSAPDGYTAFQCPMSTMAITAQLPGASIDAGAELLPISNVTLSSYGLVVAASGPYRSVADILAAARARPGAVTFGSPGPGSAQHLSGELMNRLAQVSMQHVPYRGAAPAVVDLMAGRIDFMMTNLGDIAGQVRDGSVRLLAQGDPSRFPLFPDLPRIADTLPGFEVTGWFGFCLPRGTPQAVVARWDEAIRTAMRSEAFRRRLTEAGFTPFYEGPDALATRLAADRAKWLDVIRAADVRAQ</sequence>
<evidence type="ECO:0000313" key="3">
    <source>
        <dbReference type="EMBL" id="MBS7810318.1"/>
    </source>
</evidence>
<comment type="similarity">
    <text evidence="1">Belongs to the UPF0065 (bug) family.</text>
</comment>
<dbReference type="EMBL" id="JAHCDA010000001">
    <property type="protein sequence ID" value="MBS7810318.1"/>
    <property type="molecule type" value="Genomic_DNA"/>
</dbReference>
<dbReference type="Pfam" id="PF03401">
    <property type="entry name" value="TctC"/>
    <property type="match status" value="1"/>
</dbReference>